<feature type="transmembrane region" description="Helical" evidence="8">
    <location>
        <begin position="332"/>
        <end position="352"/>
    </location>
</feature>
<dbReference type="EMBL" id="JASWJB010000572">
    <property type="protein sequence ID" value="KAK2589715.1"/>
    <property type="molecule type" value="Genomic_DNA"/>
</dbReference>
<feature type="transmembrane region" description="Helical" evidence="8">
    <location>
        <begin position="422"/>
        <end position="441"/>
    </location>
</feature>
<dbReference type="PANTHER" id="PTHR43791:SF16">
    <property type="entry name" value="TRANSPORTER, PUTATIVE (AFU_ORTHOLOGUE AFUA_3G01840)-RELATED"/>
    <property type="match status" value="1"/>
</dbReference>
<evidence type="ECO:0000256" key="1">
    <source>
        <dbReference type="ARBA" id="ARBA00004141"/>
    </source>
</evidence>
<feature type="transmembrane region" description="Helical" evidence="8">
    <location>
        <begin position="196"/>
        <end position="215"/>
    </location>
</feature>
<accession>A0AAJ0CAW1</accession>
<dbReference type="GO" id="GO:0022857">
    <property type="term" value="F:transmembrane transporter activity"/>
    <property type="evidence" value="ECO:0007669"/>
    <property type="project" value="InterPro"/>
</dbReference>
<keyword evidence="4 8" id="KW-1133">Transmembrane helix</keyword>
<evidence type="ECO:0000256" key="2">
    <source>
        <dbReference type="ARBA" id="ARBA00022448"/>
    </source>
</evidence>
<evidence type="ECO:0000259" key="9">
    <source>
        <dbReference type="PROSITE" id="PS50850"/>
    </source>
</evidence>
<dbReference type="SUPFAM" id="SSF103473">
    <property type="entry name" value="MFS general substrate transporter"/>
    <property type="match status" value="1"/>
</dbReference>
<gene>
    <name evidence="10" type="ORF">QQS21_012606</name>
</gene>
<evidence type="ECO:0000256" key="3">
    <source>
        <dbReference type="ARBA" id="ARBA00022692"/>
    </source>
</evidence>
<feature type="transmembrane region" description="Helical" evidence="8">
    <location>
        <begin position="391"/>
        <end position="410"/>
    </location>
</feature>
<dbReference type="PROSITE" id="PS50850">
    <property type="entry name" value="MFS"/>
    <property type="match status" value="1"/>
</dbReference>
<evidence type="ECO:0000256" key="5">
    <source>
        <dbReference type="ARBA" id="ARBA00023136"/>
    </source>
</evidence>
<feature type="region of interest" description="Disordered" evidence="7">
    <location>
        <begin position="1"/>
        <end position="22"/>
    </location>
</feature>
<sequence length="553" mass="61252">MSPQDHKFGAMSAHEEHEHSIDDLPKATIAADQVRRADRAQSLIANGQIELTEEDSRRICRKTDRVILVILIWVYFLQILDKSVLGYGATYGLKTDTHLTGNQYSLLGSIAPIAQLAWQPFSSYLIVKVPHRILMPTLCLGWGIAQASMAGCHNFSSLMAARFFLGLFEAGCMPLFSIITSHWYRRAEQPLRVAAWYSTNGAATIVAAGLSYGLGHIKSDLLQEWQIIFLFVGLVTIVSAPFVYWKLDSDVSSARFLTEHEKAQAIERLRANQTGTGSREFKWAHVLEVALEPKTYLWISMTLLLNVGASVTNTFGPLILNGLVSDRYMTSLLNMPFGAVQVFVIFLASYLAQKARLKGAIFMSFMLPVVAGLAVLYSVPRSDFAKAPLLVGYYLLAFLFGGNPLIFTWIVGNTAGTTKKSAVMSVVNAASSAGNIIGPLLFNDKDAPAYRPGLRACLGLFIALVVIVAMQWANLIFLNKLQEKKRVRNGKEAKVVDRSMESTYRAMGVRGRDEETIAQDAGGTVQYAGEQRMGERAFLDLTDRENDEFIYIY</sequence>
<name>A0AAJ0CAW1_9HYPO</name>
<reference evidence="10" key="1">
    <citation type="submission" date="2023-06" db="EMBL/GenBank/DDBJ databases">
        <title>Conoideocrella luteorostrata (Hypocreales: Clavicipitaceae), a potential biocontrol fungus for elongate hemlock scale in United States Christmas tree production areas.</title>
        <authorList>
            <person name="Barrett H."/>
            <person name="Lovett B."/>
            <person name="Macias A.M."/>
            <person name="Stajich J.E."/>
            <person name="Kasson M.T."/>
        </authorList>
    </citation>
    <scope>NUCLEOTIDE SEQUENCE</scope>
    <source>
        <strain evidence="10">ARSEF 14590</strain>
    </source>
</reference>
<comment type="subcellular location">
    <subcellularLocation>
        <location evidence="1">Membrane</location>
        <topology evidence="1">Multi-pass membrane protein</topology>
    </subcellularLocation>
</comment>
<dbReference type="Gene3D" id="1.20.1250.20">
    <property type="entry name" value="MFS general substrate transporter like domains"/>
    <property type="match status" value="2"/>
</dbReference>
<dbReference type="GO" id="GO:0016020">
    <property type="term" value="C:membrane"/>
    <property type="evidence" value="ECO:0007669"/>
    <property type="project" value="UniProtKB-SubCell"/>
</dbReference>
<keyword evidence="2" id="KW-0813">Transport</keyword>
<feature type="transmembrane region" description="Helical" evidence="8">
    <location>
        <begin position="359"/>
        <end position="379"/>
    </location>
</feature>
<dbReference type="AlphaFoldDB" id="A0AAJ0CAW1"/>
<comment type="similarity">
    <text evidence="6">Belongs to the major facilitator superfamily. Allantoate permease family.</text>
</comment>
<feature type="transmembrane region" description="Helical" evidence="8">
    <location>
        <begin position="66"/>
        <end position="84"/>
    </location>
</feature>
<keyword evidence="5 8" id="KW-0472">Membrane</keyword>
<feature type="domain" description="Major facilitator superfamily (MFS) profile" evidence="9">
    <location>
        <begin position="67"/>
        <end position="486"/>
    </location>
</feature>
<keyword evidence="3 8" id="KW-0812">Transmembrane</keyword>
<dbReference type="Proteomes" id="UP001251528">
    <property type="component" value="Unassembled WGS sequence"/>
</dbReference>
<feature type="transmembrane region" description="Helical" evidence="8">
    <location>
        <begin position="163"/>
        <end position="184"/>
    </location>
</feature>
<organism evidence="10 11">
    <name type="scientific">Conoideocrella luteorostrata</name>
    <dbReference type="NCBI Taxonomy" id="1105319"/>
    <lineage>
        <taxon>Eukaryota</taxon>
        <taxon>Fungi</taxon>
        <taxon>Dikarya</taxon>
        <taxon>Ascomycota</taxon>
        <taxon>Pezizomycotina</taxon>
        <taxon>Sordariomycetes</taxon>
        <taxon>Hypocreomycetidae</taxon>
        <taxon>Hypocreales</taxon>
        <taxon>Clavicipitaceae</taxon>
        <taxon>Conoideocrella</taxon>
    </lineage>
</organism>
<evidence type="ECO:0000256" key="7">
    <source>
        <dbReference type="SAM" id="MobiDB-lite"/>
    </source>
</evidence>
<dbReference type="InterPro" id="IPR020846">
    <property type="entry name" value="MFS_dom"/>
</dbReference>
<dbReference type="Pfam" id="PF07690">
    <property type="entry name" value="MFS_1"/>
    <property type="match status" value="1"/>
</dbReference>
<dbReference type="FunFam" id="1.20.1250.20:FF:000295">
    <property type="entry name" value="Unplaced genomic scaffold supercont1.7, whole genome shotgun sequence"/>
    <property type="match status" value="1"/>
</dbReference>
<protein>
    <recommendedName>
        <fullName evidence="9">Major facilitator superfamily (MFS) profile domain-containing protein</fullName>
    </recommendedName>
</protein>
<feature type="transmembrane region" description="Helical" evidence="8">
    <location>
        <begin position="453"/>
        <end position="478"/>
    </location>
</feature>
<feature type="transmembrane region" description="Helical" evidence="8">
    <location>
        <begin position="227"/>
        <end position="245"/>
    </location>
</feature>
<evidence type="ECO:0000313" key="10">
    <source>
        <dbReference type="EMBL" id="KAK2589715.1"/>
    </source>
</evidence>
<feature type="transmembrane region" description="Helical" evidence="8">
    <location>
        <begin position="296"/>
        <end position="320"/>
    </location>
</feature>
<evidence type="ECO:0000256" key="4">
    <source>
        <dbReference type="ARBA" id="ARBA00022989"/>
    </source>
</evidence>
<dbReference type="InterPro" id="IPR011701">
    <property type="entry name" value="MFS"/>
</dbReference>
<dbReference type="InterPro" id="IPR036259">
    <property type="entry name" value="MFS_trans_sf"/>
</dbReference>
<evidence type="ECO:0000256" key="8">
    <source>
        <dbReference type="SAM" id="Phobius"/>
    </source>
</evidence>
<proteinExistence type="inferred from homology"/>
<dbReference type="PANTHER" id="PTHR43791">
    <property type="entry name" value="PERMEASE-RELATED"/>
    <property type="match status" value="1"/>
</dbReference>
<comment type="caution">
    <text evidence="10">The sequence shown here is derived from an EMBL/GenBank/DDBJ whole genome shotgun (WGS) entry which is preliminary data.</text>
</comment>
<evidence type="ECO:0000313" key="11">
    <source>
        <dbReference type="Proteomes" id="UP001251528"/>
    </source>
</evidence>
<evidence type="ECO:0000256" key="6">
    <source>
        <dbReference type="ARBA" id="ARBA00037968"/>
    </source>
</evidence>
<dbReference type="FunFam" id="1.20.1250.20:FF:000064">
    <property type="entry name" value="MFS allantoate transporter"/>
    <property type="match status" value="1"/>
</dbReference>
<keyword evidence="11" id="KW-1185">Reference proteome</keyword>